<comment type="caution">
    <text evidence="1">The sequence shown here is derived from an EMBL/GenBank/DDBJ whole genome shotgun (WGS) entry which is preliminary data.</text>
</comment>
<dbReference type="RefSeq" id="WP_317296295.1">
    <property type="nucleotide sequence ID" value="NZ_JABFFQ010000005.1"/>
</dbReference>
<name>A0ABU3Z3F9_9EURY</name>
<evidence type="ECO:0000313" key="2">
    <source>
        <dbReference type="Proteomes" id="UP001273768"/>
    </source>
</evidence>
<evidence type="ECO:0000313" key="1">
    <source>
        <dbReference type="EMBL" id="MDV4343109.1"/>
    </source>
</evidence>
<reference evidence="1 2" key="1">
    <citation type="submission" date="2020-05" db="EMBL/GenBank/DDBJ databases">
        <title>Isolation and characterization of methanoarchaea from a cold seep at offshore SW Taiwan.</title>
        <authorList>
            <person name="Chen Y.-W."/>
            <person name="Chen S.-C."/>
            <person name="Lai M.-C."/>
        </authorList>
    </citation>
    <scope>NUCLEOTIDE SEQUENCE [LARGE SCALE GENOMIC DNA]</scope>
    <source>
        <strain evidence="1 2">YWC-01</strain>
    </source>
</reference>
<proteinExistence type="predicted"/>
<accession>A0ABU3Z3F9</accession>
<dbReference type="EMBL" id="JABFFQ010000005">
    <property type="protein sequence ID" value="MDV4343109.1"/>
    <property type="molecule type" value="Genomic_DNA"/>
</dbReference>
<protein>
    <submittedName>
        <fullName evidence="1">Uncharacterized protein</fullName>
    </submittedName>
</protein>
<organism evidence="1 2">
    <name type="scientific">Methanoculleus nereidis</name>
    <dbReference type="NCBI Taxonomy" id="2735141"/>
    <lineage>
        <taxon>Archaea</taxon>
        <taxon>Methanobacteriati</taxon>
        <taxon>Methanobacteriota</taxon>
        <taxon>Stenosarchaea group</taxon>
        <taxon>Methanomicrobia</taxon>
        <taxon>Methanomicrobiales</taxon>
        <taxon>Methanomicrobiaceae</taxon>
        <taxon>Methanoculleus</taxon>
    </lineage>
</organism>
<sequence length="49" mass="5816">MAQKIELGLYLEGDDARRFEEYMADPDRYDTPEGREMTTVGYVPTERNW</sequence>
<gene>
    <name evidence="1" type="ORF">HL657_08005</name>
</gene>
<keyword evidence="2" id="KW-1185">Reference proteome</keyword>
<dbReference type="Proteomes" id="UP001273768">
    <property type="component" value="Unassembled WGS sequence"/>
</dbReference>